<dbReference type="AlphaFoldDB" id="A0AAU9J8Z8"/>
<keyword evidence="3" id="KW-1185">Reference proteome</keyword>
<dbReference type="EMBL" id="CAJZBQ010000027">
    <property type="protein sequence ID" value="CAG9320747.1"/>
    <property type="molecule type" value="Genomic_DNA"/>
</dbReference>
<proteinExistence type="predicted"/>
<evidence type="ECO:0000313" key="2">
    <source>
        <dbReference type="EMBL" id="CAG9320747.1"/>
    </source>
</evidence>
<reference evidence="2" key="1">
    <citation type="submission" date="2021-09" db="EMBL/GenBank/DDBJ databases">
        <authorList>
            <consortium name="AG Swart"/>
            <person name="Singh M."/>
            <person name="Singh A."/>
            <person name="Seah K."/>
            <person name="Emmerich C."/>
        </authorList>
    </citation>
    <scope>NUCLEOTIDE SEQUENCE</scope>
    <source>
        <strain evidence="2">ATCC30299</strain>
    </source>
</reference>
<dbReference type="Proteomes" id="UP001162131">
    <property type="component" value="Unassembled WGS sequence"/>
</dbReference>
<accession>A0AAU9J8Z8</accession>
<organism evidence="2 3">
    <name type="scientific">Blepharisma stoltei</name>
    <dbReference type="NCBI Taxonomy" id="1481888"/>
    <lineage>
        <taxon>Eukaryota</taxon>
        <taxon>Sar</taxon>
        <taxon>Alveolata</taxon>
        <taxon>Ciliophora</taxon>
        <taxon>Postciliodesmatophora</taxon>
        <taxon>Heterotrichea</taxon>
        <taxon>Heterotrichida</taxon>
        <taxon>Blepharismidae</taxon>
        <taxon>Blepharisma</taxon>
    </lineage>
</organism>
<gene>
    <name evidence="2" type="ORF">BSTOLATCC_MIC27327</name>
</gene>
<protein>
    <submittedName>
        <fullName evidence="2">Uncharacterized protein</fullName>
    </submittedName>
</protein>
<name>A0AAU9J8Z8_9CILI</name>
<evidence type="ECO:0000256" key="1">
    <source>
        <dbReference type="SAM" id="Coils"/>
    </source>
</evidence>
<keyword evidence="1" id="KW-0175">Coiled coil</keyword>
<feature type="coiled-coil region" evidence="1">
    <location>
        <begin position="168"/>
        <end position="257"/>
    </location>
</feature>
<comment type="caution">
    <text evidence="2">The sequence shown here is derived from an EMBL/GenBank/DDBJ whole genome shotgun (WGS) entry which is preliminary data.</text>
</comment>
<sequence>MGDAVMNSVLRLSRQMSPVRETYPPSEKPWSNGLRFKAPEPKYSDYYILNSPQRKSLELRVEASNRLKFNSADRKSTTDIAKEVLKTLETSESVCSAKKSPFKEAKSPFCSSPSQFSRYSGRDMTVSTAASKKVSQDSMQQVHMSFDDDYSPLDDKLCALKEKSLKSEAEYNARVRIIQENIEKYEKLIQEEAKKQAEEKKIWEKENKKSSYEELVGEVGLLKEENNKLRKVIEMYKKNEDETMKGIKEKISELNRRLSASIS</sequence>
<evidence type="ECO:0000313" key="3">
    <source>
        <dbReference type="Proteomes" id="UP001162131"/>
    </source>
</evidence>